<dbReference type="SMART" id="SM00513">
    <property type="entry name" value="SAP"/>
    <property type="match status" value="1"/>
</dbReference>
<feature type="region of interest" description="Disordered" evidence="3">
    <location>
        <begin position="36"/>
        <end position="62"/>
    </location>
</feature>
<dbReference type="InterPro" id="IPR003034">
    <property type="entry name" value="SAP_dom"/>
</dbReference>
<dbReference type="InterPro" id="IPR040746">
    <property type="entry name" value="THO1_MOS11_C"/>
</dbReference>
<dbReference type="GO" id="GO:0016973">
    <property type="term" value="P:poly(A)+ mRNA export from nucleus"/>
    <property type="evidence" value="ECO:0007669"/>
    <property type="project" value="TreeGrafter"/>
</dbReference>
<dbReference type="Pfam" id="PF18592">
    <property type="entry name" value="Tho1_MOS11_C"/>
    <property type="match status" value="1"/>
</dbReference>
<dbReference type="PROSITE" id="PS50800">
    <property type="entry name" value="SAP"/>
    <property type="match status" value="1"/>
</dbReference>
<keyword evidence="1" id="KW-0597">Phosphoprotein</keyword>
<evidence type="ECO:0000313" key="5">
    <source>
        <dbReference type="EMBL" id="ODQ64071.1"/>
    </source>
</evidence>
<feature type="region of interest" description="Disordered" evidence="3">
    <location>
        <begin position="204"/>
        <end position="271"/>
    </location>
</feature>
<dbReference type="InterPro" id="IPR036361">
    <property type="entry name" value="SAP_dom_sf"/>
</dbReference>
<dbReference type="AlphaFoldDB" id="A0A1E3PFA1"/>
<sequence length="271" mass="29350">MDYTSLKVTDLKKLLKEVNLPLSGTKAELIERLQRNAQNASSVKADASVTKNDDTTTLPTNDETTVISQPLEPEVLNPPPEPIVSSLTTEPTVAIDSQTITAAVYPQTSIPEGKGATVTDGQALSNTSTDAPQITAASEAVGTPITNEDVIKELEKRIARAKKFGLDSTEQEQEVARIRKFGVSTNRLGLNRMDSVLGINKSTTKASSWPASTTNSEKTNYTNRVDNSNKRSKPRRTSTSIGPVRNANSKPLTPEESEKLKKRLERFGGKA</sequence>
<proteinExistence type="inferred from homology"/>
<name>A0A1E3PFA1_9ASCO</name>
<dbReference type="SUPFAM" id="SSF68906">
    <property type="entry name" value="SAP domain"/>
    <property type="match status" value="1"/>
</dbReference>
<gene>
    <name evidence="5" type="ORF">NADFUDRAFT_47807</name>
</gene>
<dbReference type="OrthoDB" id="445357at2759"/>
<accession>A0A1E3PFA1</accession>
<keyword evidence="6" id="KW-1185">Reference proteome</keyword>
<dbReference type="Gene3D" id="1.10.720.30">
    <property type="entry name" value="SAP domain"/>
    <property type="match status" value="1"/>
</dbReference>
<reference evidence="5 6" key="1">
    <citation type="journal article" date="2016" name="Proc. Natl. Acad. Sci. U.S.A.">
        <title>Comparative genomics of biotechnologically important yeasts.</title>
        <authorList>
            <person name="Riley R."/>
            <person name="Haridas S."/>
            <person name="Wolfe K.H."/>
            <person name="Lopes M.R."/>
            <person name="Hittinger C.T."/>
            <person name="Goeker M."/>
            <person name="Salamov A.A."/>
            <person name="Wisecaver J.H."/>
            <person name="Long T.M."/>
            <person name="Calvey C.H."/>
            <person name="Aerts A.L."/>
            <person name="Barry K.W."/>
            <person name="Choi C."/>
            <person name="Clum A."/>
            <person name="Coughlan A.Y."/>
            <person name="Deshpande S."/>
            <person name="Douglass A.P."/>
            <person name="Hanson S.J."/>
            <person name="Klenk H.-P."/>
            <person name="LaButti K.M."/>
            <person name="Lapidus A."/>
            <person name="Lindquist E.A."/>
            <person name="Lipzen A.M."/>
            <person name="Meier-Kolthoff J.P."/>
            <person name="Ohm R.A."/>
            <person name="Otillar R.P."/>
            <person name="Pangilinan J.L."/>
            <person name="Peng Y."/>
            <person name="Rokas A."/>
            <person name="Rosa C.A."/>
            <person name="Scheuner C."/>
            <person name="Sibirny A.A."/>
            <person name="Slot J.C."/>
            <person name="Stielow J.B."/>
            <person name="Sun H."/>
            <person name="Kurtzman C.P."/>
            <person name="Blackwell M."/>
            <person name="Grigoriev I.V."/>
            <person name="Jeffries T.W."/>
        </authorList>
    </citation>
    <scope>NUCLEOTIDE SEQUENCE [LARGE SCALE GENOMIC DNA]</scope>
    <source>
        <strain evidence="5 6">DSM 6958</strain>
    </source>
</reference>
<dbReference type="PANTHER" id="PTHR46551:SF1">
    <property type="entry name" value="SAP DOMAIN-CONTAINING RIBONUCLEOPROTEIN"/>
    <property type="match status" value="1"/>
</dbReference>
<dbReference type="Proteomes" id="UP000095009">
    <property type="component" value="Unassembled WGS sequence"/>
</dbReference>
<feature type="compositionally biased region" description="Polar residues" evidence="3">
    <location>
        <begin position="204"/>
        <end position="226"/>
    </location>
</feature>
<protein>
    <recommendedName>
        <fullName evidence="4">SAP domain-containing protein</fullName>
    </recommendedName>
</protein>
<dbReference type="Pfam" id="PF02037">
    <property type="entry name" value="SAP"/>
    <property type="match status" value="1"/>
</dbReference>
<feature type="domain" description="SAP" evidence="4">
    <location>
        <begin position="3"/>
        <end position="37"/>
    </location>
</feature>
<dbReference type="STRING" id="857566.A0A1E3PFA1"/>
<evidence type="ECO:0000256" key="2">
    <source>
        <dbReference type="ARBA" id="ARBA00046328"/>
    </source>
</evidence>
<feature type="compositionally biased region" description="Polar residues" evidence="3">
    <location>
        <begin position="237"/>
        <end position="251"/>
    </location>
</feature>
<evidence type="ECO:0000313" key="6">
    <source>
        <dbReference type="Proteomes" id="UP000095009"/>
    </source>
</evidence>
<dbReference type="InterPro" id="IPR052240">
    <property type="entry name" value="SAP_domain_ribonucleoprotein"/>
</dbReference>
<evidence type="ECO:0000256" key="1">
    <source>
        <dbReference type="ARBA" id="ARBA00022553"/>
    </source>
</evidence>
<dbReference type="PANTHER" id="PTHR46551">
    <property type="entry name" value="SAP DOMAIN-CONTAINING RIBONUCLEOPROTEIN"/>
    <property type="match status" value="1"/>
</dbReference>
<organism evidence="5 6">
    <name type="scientific">Nadsonia fulvescens var. elongata DSM 6958</name>
    <dbReference type="NCBI Taxonomy" id="857566"/>
    <lineage>
        <taxon>Eukaryota</taxon>
        <taxon>Fungi</taxon>
        <taxon>Dikarya</taxon>
        <taxon>Ascomycota</taxon>
        <taxon>Saccharomycotina</taxon>
        <taxon>Dipodascomycetes</taxon>
        <taxon>Dipodascales</taxon>
        <taxon>Dipodascales incertae sedis</taxon>
        <taxon>Nadsonia</taxon>
    </lineage>
</organism>
<evidence type="ECO:0000256" key="3">
    <source>
        <dbReference type="SAM" id="MobiDB-lite"/>
    </source>
</evidence>
<dbReference type="GO" id="GO:0005634">
    <property type="term" value="C:nucleus"/>
    <property type="evidence" value="ECO:0007669"/>
    <property type="project" value="TreeGrafter"/>
</dbReference>
<dbReference type="EMBL" id="KV454413">
    <property type="protein sequence ID" value="ODQ64071.1"/>
    <property type="molecule type" value="Genomic_DNA"/>
</dbReference>
<comment type="similarity">
    <text evidence="2">Belongs to the SAP domain-containing ribonucleoprotein family.</text>
</comment>
<evidence type="ECO:0000259" key="4">
    <source>
        <dbReference type="PROSITE" id="PS50800"/>
    </source>
</evidence>